<organism evidence="2 3">
    <name type="scientific">Elysia crispata</name>
    <name type="common">lettuce slug</name>
    <dbReference type="NCBI Taxonomy" id="231223"/>
    <lineage>
        <taxon>Eukaryota</taxon>
        <taxon>Metazoa</taxon>
        <taxon>Spiralia</taxon>
        <taxon>Lophotrochozoa</taxon>
        <taxon>Mollusca</taxon>
        <taxon>Gastropoda</taxon>
        <taxon>Heterobranchia</taxon>
        <taxon>Euthyneura</taxon>
        <taxon>Panpulmonata</taxon>
        <taxon>Sacoglossa</taxon>
        <taxon>Placobranchoidea</taxon>
        <taxon>Plakobranchidae</taxon>
        <taxon>Elysia</taxon>
    </lineage>
</organism>
<sequence>MELILLRKNIVYFVILRSKYRNREESRESGTPKLPGTDSSMVSKELGIDEVHNPPNTPLETGKLSVINK</sequence>
<evidence type="ECO:0000313" key="2">
    <source>
        <dbReference type="EMBL" id="KAK3772947.1"/>
    </source>
</evidence>
<dbReference type="EMBL" id="JAWDGP010003578">
    <property type="protein sequence ID" value="KAK3772947.1"/>
    <property type="molecule type" value="Genomic_DNA"/>
</dbReference>
<name>A0AAE0ZQU5_9GAST</name>
<protein>
    <submittedName>
        <fullName evidence="2">Uncharacterized protein</fullName>
    </submittedName>
</protein>
<feature type="compositionally biased region" description="Basic and acidic residues" evidence="1">
    <location>
        <begin position="21"/>
        <end position="30"/>
    </location>
</feature>
<evidence type="ECO:0000256" key="1">
    <source>
        <dbReference type="SAM" id="MobiDB-lite"/>
    </source>
</evidence>
<gene>
    <name evidence="2" type="ORF">RRG08_012116</name>
</gene>
<keyword evidence="3" id="KW-1185">Reference proteome</keyword>
<evidence type="ECO:0000313" key="3">
    <source>
        <dbReference type="Proteomes" id="UP001283361"/>
    </source>
</evidence>
<dbReference type="Proteomes" id="UP001283361">
    <property type="component" value="Unassembled WGS sequence"/>
</dbReference>
<accession>A0AAE0ZQU5</accession>
<comment type="caution">
    <text evidence="2">The sequence shown here is derived from an EMBL/GenBank/DDBJ whole genome shotgun (WGS) entry which is preliminary data.</text>
</comment>
<reference evidence="2" key="1">
    <citation type="journal article" date="2023" name="G3 (Bethesda)">
        <title>A reference genome for the long-term kleptoplast-retaining sea slug Elysia crispata morphotype clarki.</title>
        <authorList>
            <person name="Eastman K.E."/>
            <person name="Pendleton A.L."/>
            <person name="Shaikh M.A."/>
            <person name="Suttiyut T."/>
            <person name="Ogas R."/>
            <person name="Tomko P."/>
            <person name="Gavelis G."/>
            <person name="Widhalm J.R."/>
            <person name="Wisecaver J.H."/>
        </authorList>
    </citation>
    <scope>NUCLEOTIDE SEQUENCE</scope>
    <source>
        <strain evidence="2">ECLA1</strain>
    </source>
</reference>
<proteinExistence type="predicted"/>
<dbReference type="AlphaFoldDB" id="A0AAE0ZQU5"/>
<feature type="region of interest" description="Disordered" evidence="1">
    <location>
        <begin position="21"/>
        <end position="69"/>
    </location>
</feature>